<dbReference type="EMBL" id="CAWUPB010001158">
    <property type="protein sequence ID" value="CAK7339837.1"/>
    <property type="molecule type" value="Genomic_DNA"/>
</dbReference>
<comment type="caution">
    <text evidence="1">The sequence shown here is derived from an EMBL/GenBank/DDBJ whole genome shotgun (WGS) entry which is preliminary data.</text>
</comment>
<reference evidence="1 2" key="1">
    <citation type="submission" date="2024-01" db="EMBL/GenBank/DDBJ databases">
        <authorList>
            <person name="Waweru B."/>
        </authorList>
    </citation>
    <scope>NUCLEOTIDE SEQUENCE [LARGE SCALE GENOMIC DNA]</scope>
</reference>
<dbReference type="AlphaFoldDB" id="A0AAV1RWB1"/>
<proteinExistence type="predicted"/>
<accession>A0AAV1RWB1</accession>
<evidence type="ECO:0000313" key="2">
    <source>
        <dbReference type="Proteomes" id="UP001314170"/>
    </source>
</evidence>
<gene>
    <name evidence="1" type="ORF">DCAF_LOCUS14913</name>
</gene>
<evidence type="ECO:0000313" key="1">
    <source>
        <dbReference type="EMBL" id="CAK7339837.1"/>
    </source>
</evidence>
<name>A0AAV1RWB1_9ROSI</name>
<protein>
    <submittedName>
        <fullName evidence="1">Uncharacterized protein</fullName>
    </submittedName>
</protein>
<organism evidence="1 2">
    <name type="scientific">Dovyalis caffra</name>
    <dbReference type="NCBI Taxonomy" id="77055"/>
    <lineage>
        <taxon>Eukaryota</taxon>
        <taxon>Viridiplantae</taxon>
        <taxon>Streptophyta</taxon>
        <taxon>Embryophyta</taxon>
        <taxon>Tracheophyta</taxon>
        <taxon>Spermatophyta</taxon>
        <taxon>Magnoliopsida</taxon>
        <taxon>eudicotyledons</taxon>
        <taxon>Gunneridae</taxon>
        <taxon>Pentapetalae</taxon>
        <taxon>rosids</taxon>
        <taxon>fabids</taxon>
        <taxon>Malpighiales</taxon>
        <taxon>Salicaceae</taxon>
        <taxon>Flacourtieae</taxon>
        <taxon>Dovyalis</taxon>
    </lineage>
</organism>
<keyword evidence="2" id="KW-1185">Reference proteome</keyword>
<sequence>MNTAIRKIQLKKWLMTARVEGQIRKLHDHERAEKGTHINFCLRQAKTVDHVDFRHYLNTQSSFTSQSHKDHATAVSYLIASKLPPERALR</sequence>
<dbReference type="Proteomes" id="UP001314170">
    <property type="component" value="Unassembled WGS sequence"/>
</dbReference>